<gene>
    <name evidence="1" type="ORF">ACH5RR_020446</name>
</gene>
<dbReference type="EMBL" id="JBJUIK010000009">
    <property type="protein sequence ID" value="KAL3517857.1"/>
    <property type="molecule type" value="Genomic_DNA"/>
</dbReference>
<evidence type="ECO:0000313" key="1">
    <source>
        <dbReference type="EMBL" id="KAL3517857.1"/>
    </source>
</evidence>
<accession>A0ABD2ZEF9</accession>
<sequence length="109" mass="12460">MLSDAVSWFICDLKFHVNSIMFNDHSNHIGDFSSTERGKLHGAIMMHHILCNSALLLSINITKEQVMGNNFSSQMRMFSSIVEKCKISKLRKKTMTLLIIQMSCGYLFI</sequence>
<reference evidence="1 2" key="1">
    <citation type="submission" date="2024-11" db="EMBL/GenBank/DDBJ databases">
        <title>A near-complete genome assembly of Cinchona calisaya.</title>
        <authorList>
            <person name="Lian D.C."/>
            <person name="Zhao X.W."/>
            <person name="Wei L."/>
        </authorList>
    </citation>
    <scope>NUCLEOTIDE SEQUENCE [LARGE SCALE GENOMIC DNA]</scope>
    <source>
        <tissue evidence="1">Nenye</tissue>
    </source>
</reference>
<dbReference type="AlphaFoldDB" id="A0ABD2ZEF9"/>
<dbReference type="Proteomes" id="UP001630127">
    <property type="component" value="Unassembled WGS sequence"/>
</dbReference>
<comment type="caution">
    <text evidence="1">The sequence shown here is derived from an EMBL/GenBank/DDBJ whole genome shotgun (WGS) entry which is preliminary data.</text>
</comment>
<protein>
    <submittedName>
        <fullName evidence="1">Uncharacterized protein</fullName>
    </submittedName>
</protein>
<proteinExistence type="predicted"/>
<name>A0ABD2ZEF9_9GENT</name>
<evidence type="ECO:0000313" key="2">
    <source>
        <dbReference type="Proteomes" id="UP001630127"/>
    </source>
</evidence>
<organism evidence="1 2">
    <name type="scientific">Cinchona calisaya</name>
    <dbReference type="NCBI Taxonomy" id="153742"/>
    <lineage>
        <taxon>Eukaryota</taxon>
        <taxon>Viridiplantae</taxon>
        <taxon>Streptophyta</taxon>
        <taxon>Embryophyta</taxon>
        <taxon>Tracheophyta</taxon>
        <taxon>Spermatophyta</taxon>
        <taxon>Magnoliopsida</taxon>
        <taxon>eudicotyledons</taxon>
        <taxon>Gunneridae</taxon>
        <taxon>Pentapetalae</taxon>
        <taxon>asterids</taxon>
        <taxon>lamiids</taxon>
        <taxon>Gentianales</taxon>
        <taxon>Rubiaceae</taxon>
        <taxon>Cinchonoideae</taxon>
        <taxon>Cinchoneae</taxon>
        <taxon>Cinchona</taxon>
    </lineage>
</organism>
<keyword evidence="2" id="KW-1185">Reference proteome</keyword>